<feature type="compositionally biased region" description="Acidic residues" evidence="1">
    <location>
        <begin position="272"/>
        <end position="284"/>
    </location>
</feature>
<feature type="compositionally biased region" description="Low complexity" evidence="1">
    <location>
        <begin position="912"/>
        <end position="935"/>
    </location>
</feature>
<dbReference type="STRING" id="318586.Pden_1931"/>
<dbReference type="InterPro" id="IPR043129">
    <property type="entry name" value="ATPase_NBD"/>
</dbReference>
<feature type="compositionally biased region" description="Polar residues" evidence="1">
    <location>
        <begin position="759"/>
        <end position="770"/>
    </location>
</feature>
<feature type="compositionally biased region" description="Pro residues" evidence="1">
    <location>
        <begin position="505"/>
        <end position="526"/>
    </location>
</feature>
<feature type="region of interest" description="Disordered" evidence="1">
    <location>
        <begin position="582"/>
        <end position="872"/>
    </location>
</feature>
<feature type="compositionally biased region" description="Low complexity" evidence="1">
    <location>
        <begin position="810"/>
        <end position="822"/>
    </location>
</feature>
<feature type="compositionally biased region" description="Low complexity" evidence="1">
    <location>
        <begin position="527"/>
        <end position="542"/>
    </location>
</feature>
<evidence type="ECO:0008006" key="5">
    <source>
        <dbReference type="Google" id="ProtNLM"/>
    </source>
</evidence>
<evidence type="ECO:0000256" key="2">
    <source>
        <dbReference type="SAM" id="Phobius"/>
    </source>
</evidence>
<feature type="region of interest" description="Disordered" evidence="1">
    <location>
        <begin position="885"/>
        <end position="944"/>
    </location>
</feature>
<dbReference type="SUPFAM" id="SSF53067">
    <property type="entry name" value="Actin-like ATPase domain"/>
    <property type="match status" value="1"/>
</dbReference>
<feature type="region of interest" description="Disordered" evidence="1">
    <location>
        <begin position="391"/>
        <end position="458"/>
    </location>
</feature>
<feature type="compositionally biased region" description="Basic and acidic residues" evidence="1">
    <location>
        <begin position="772"/>
        <end position="782"/>
    </location>
</feature>
<keyword evidence="2" id="KW-0812">Transmembrane</keyword>
<feature type="compositionally biased region" description="Low complexity" evidence="1">
    <location>
        <begin position="285"/>
        <end position="298"/>
    </location>
</feature>
<protein>
    <recommendedName>
        <fullName evidence="5">Translation initiation factor 2</fullName>
    </recommendedName>
</protein>
<reference evidence="4" key="1">
    <citation type="submission" date="2006-12" db="EMBL/GenBank/DDBJ databases">
        <title>Complete sequence of chromosome 1 of Paracoccus denitrificans PD1222.</title>
        <authorList>
            <person name="Copeland A."/>
            <person name="Lucas S."/>
            <person name="Lapidus A."/>
            <person name="Barry K."/>
            <person name="Detter J.C."/>
            <person name="Glavina del Rio T."/>
            <person name="Hammon N."/>
            <person name="Israni S."/>
            <person name="Dalin E."/>
            <person name="Tice H."/>
            <person name="Pitluck S."/>
            <person name="Munk A.C."/>
            <person name="Brettin T."/>
            <person name="Bruce D."/>
            <person name="Han C."/>
            <person name="Tapia R."/>
            <person name="Gilna P."/>
            <person name="Schmutz J."/>
            <person name="Larimer F."/>
            <person name="Land M."/>
            <person name="Hauser L."/>
            <person name="Kyrpides N."/>
            <person name="Lykidis A."/>
            <person name="Spiro S."/>
            <person name="Richardson D.J."/>
            <person name="Moir J.W.B."/>
            <person name="Ferguson S.J."/>
            <person name="van Spanning R.J.M."/>
            <person name="Richardson P."/>
        </authorList>
    </citation>
    <scope>NUCLEOTIDE SEQUENCE [LARGE SCALE GENOMIC DNA]</scope>
    <source>
        <strain evidence="4">Pd 1222</strain>
    </source>
</reference>
<feature type="region of interest" description="Disordered" evidence="1">
    <location>
        <begin position="970"/>
        <end position="1003"/>
    </location>
</feature>
<feature type="compositionally biased region" description="Low complexity" evidence="1">
    <location>
        <begin position="847"/>
        <end position="864"/>
    </location>
</feature>
<dbReference type="KEGG" id="pde:Pden_1931"/>
<name>A1B3D0_PARDP</name>
<sequence length="1096" mass="111660">MARRGRALAQLSSRAPVTPQMRFGMPHNPVFGFSRIAFWVSSEASIMKMRPRMPGGARNRKQSPSMSLDSVTEYALSFSEDAVHLERRERGPGRQGGGGAPAAWRHLGSVDFTSSDFQGELARLRAMATGDGTRSTLPVTLIIPDDQILYTTLTVAPGADREHAVGRALDGLTPYAIEDLAFDWEGDGDSVRVAAVARQTLREARDFAGQYGFDGQGYCAVPEAGLYPGEPVFVLEPAPSARPRVDPAQAGVTASGLLIEEELPEEQPALDLDGDQSEAEEEVAAESPVEPVPEESASTVAAKETDEPGEAVSVSEPAPSAEMIEDSEATEEVSREISGNHPAETPPAGIPAALADDAQAAPLDEAEAVAGADDVPAAGAVEAAAPIQASDAAETAAASEQAVPAAPRDVAAHDPAPQGPAPQADAGLNPRARAVHERAAGARQARPAGSAPVQPRRPGERGGLAGLIAMLGALVVGLILIWAFLVPDRQEAQLAAVTPSEQAPAPQPVEPVPAQTPEPAPAPEPTAPAEAETVQPEPAAPQRAATEPESAPAPLSALTEEERRRVLVAAAAVAAAVVPPSASVPAAPASPPPASAASVQDGERAPAVGEAAQPAAAARPAATTPTPAAPAPAQAQARPAPSAPAATRLTSSARPQLAPRRSTPQTSVPRADTAPRVPADPLPFEASQRRAQPVGSARPPERSRRAAPTPAATPVAAPAVAAPAQVQAQPAAAAGTAGLRGSARPPSRPEGSTPELLTDGTQADSLTPAEQQHLRDLIRDIGRGGLASLDPLPRGERLAQARPQRKPGTASDAADPSAIDAAVRSATTPPPDKPDSVETAAAPARDPGGLLRGSARPRARPAAAAGGGAAVSGGAVEAAISAAVAASPAPPGGVQLSALASSPLPPRRGERPPAASEAAATPAPPAAAAGPSEAELAARRKLDEQLQAQAEARIRARAAADAKAEAEARAQAEARARAQAEAEERAARAKRQEYKPPEVDNEPEIATAALPKGSTSASVAKAATQPRGLDMGRTTVIGIIGAGKASRALIRLRNGKVVTVRLGDRIDGGTINSIGDGRLTYVKAGRTHELRMLDGR</sequence>
<dbReference type="eggNOG" id="ENOG502Z7MY">
    <property type="taxonomic scope" value="Bacteria"/>
</dbReference>
<accession>A1B3D0</accession>
<feature type="compositionally biased region" description="Low complexity" evidence="1">
    <location>
        <begin position="706"/>
        <end position="744"/>
    </location>
</feature>
<proteinExistence type="predicted"/>
<evidence type="ECO:0000313" key="3">
    <source>
        <dbReference type="EMBL" id="ABL70024.1"/>
    </source>
</evidence>
<feature type="compositionally biased region" description="Low complexity" evidence="1">
    <location>
        <begin position="611"/>
        <end position="653"/>
    </location>
</feature>
<evidence type="ECO:0000256" key="1">
    <source>
        <dbReference type="SAM" id="MobiDB-lite"/>
    </source>
</evidence>
<dbReference type="EnsemblBacteria" id="ABL70024">
    <property type="protein sequence ID" value="ABL70024"/>
    <property type="gene ID" value="Pden_1931"/>
</dbReference>
<keyword evidence="4" id="KW-1185">Reference proteome</keyword>
<feature type="region of interest" description="Disordered" evidence="1">
    <location>
        <begin position="496"/>
        <end position="557"/>
    </location>
</feature>
<keyword evidence="2" id="KW-0472">Membrane</keyword>
<organism evidence="3 4">
    <name type="scientific">Paracoccus denitrificans (strain Pd 1222)</name>
    <dbReference type="NCBI Taxonomy" id="318586"/>
    <lineage>
        <taxon>Bacteria</taxon>
        <taxon>Pseudomonadati</taxon>
        <taxon>Pseudomonadota</taxon>
        <taxon>Alphaproteobacteria</taxon>
        <taxon>Rhodobacterales</taxon>
        <taxon>Paracoccaceae</taxon>
        <taxon>Paracoccus</taxon>
    </lineage>
</organism>
<dbReference type="Proteomes" id="UP000000361">
    <property type="component" value="Chromosome 1"/>
</dbReference>
<feature type="transmembrane region" description="Helical" evidence="2">
    <location>
        <begin position="464"/>
        <end position="485"/>
    </location>
</feature>
<keyword evidence="2" id="KW-1133">Transmembrane helix</keyword>
<evidence type="ECO:0000313" key="4">
    <source>
        <dbReference type="Proteomes" id="UP000000361"/>
    </source>
</evidence>
<feature type="compositionally biased region" description="Low complexity" evidence="1">
    <location>
        <begin position="441"/>
        <end position="452"/>
    </location>
</feature>
<dbReference type="EMBL" id="CP000489">
    <property type="protein sequence ID" value="ABL70024.1"/>
    <property type="molecule type" value="Genomic_DNA"/>
</dbReference>
<feature type="compositionally biased region" description="Basic and acidic residues" evidence="1">
    <location>
        <begin position="970"/>
        <end position="998"/>
    </location>
</feature>
<feature type="compositionally biased region" description="Low complexity" evidence="1">
    <location>
        <begin position="391"/>
        <end position="427"/>
    </location>
</feature>
<dbReference type="AlphaFoldDB" id="A1B3D0"/>
<dbReference type="HOGENOM" id="CLU_261350_0_0_5"/>
<feature type="region of interest" description="Disordered" evidence="1">
    <location>
        <begin position="271"/>
        <end position="350"/>
    </location>
</feature>
<gene>
    <name evidence="3" type="ordered locus">Pden_1931</name>
</gene>